<accession>A0A9P5TIU9</accession>
<gene>
    <name evidence="1" type="ORF">CPB84DRAFT_1851888</name>
</gene>
<dbReference type="AlphaFoldDB" id="A0A9P5TIU9"/>
<name>A0A9P5TIU9_GYMJU</name>
<dbReference type="Proteomes" id="UP000724874">
    <property type="component" value="Unassembled WGS sequence"/>
</dbReference>
<dbReference type="EMBL" id="JADNYJ010000141">
    <property type="protein sequence ID" value="KAF8880367.1"/>
    <property type="molecule type" value="Genomic_DNA"/>
</dbReference>
<reference evidence="1" key="1">
    <citation type="submission" date="2020-11" db="EMBL/GenBank/DDBJ databases">
        <authorList>
            <consortium name="DOE Joint Genome Institute"/>
            <person name="Ahrendt S."/>
            <person name="Riley R."/>
            <person name="Andreopoulos W."/>
            <person name="LaButti K."/>
            <person name="Pangilinan J."/>
            <person name="Ruiz-duenas F.J."/>
            <person name="Barrasa J.M."/>
            <person name="Sanchez-Garcia M."/>
            <person name="Camarero S."/>
            <person name="Miyauchi S."/>
            <person name="Serrano A."/>
            <person name="Linde D."/>
            <person name="Babiker R."/>
            <person name="Drula E."/>
            <person name="Ayuso-Fernandez I."/>
            <person name="Pacheco R."/>
            <person name="Padilla G."/>
            <person name="Ferreira P."/>
            <person name="Barriuso J."/>
            <person name="Kellner H."/>
            <person name="Castanera R."/>
            <person name="Alfaro M."/>
            <person name="Ramirez L."/>
            <person name="Pisabarro A.G."/>
            <person name="Kuo A."/>
            <person name="Tritt A."/>
            <person name="Lipzen A."/>
            <person name="He G."/>
            <person name="Yan M."/>
            <person name="Ng V."/>
            <person name="Cullen D."/>
            <person name="Martin F."/>
            <person name="Rosso M.-N."/>
            <person name="Henrissat B."/>
            <person name="Hibbett D."/>
            <person name="Martinez A.T."/>
            <person name="Grigoriev I.V."/>
        </authorList>
    </citation>
    <scope>NUCLEOTIDE SEQUENCE</scope>
    <source>
        <strain evidence="1">AH 44721</strain>
    </source>
</reference>
<evidence type="ECO:0000313" key="1">
    <source>
        <dbReference type="EMBL" id="KAF8880367.1"/>
    </source>
</evidence>
<comment type="caution">
    <text evidence="1">The sequence shown here is derived from an EMBL/GenBank/DDBJ whole genome shotgun (WGS) entry which is preliminary data.</text>
</comment>
<sequence length="55" mass="6309">MRKNNPEQSTADIQAELLDWVKDNKKDIYNPFLSLAGFPAIDTQSRSFTLFCWGS</sequence>
<protein>
    <submittedName>
        <fullName evidence="1">Uncharacterized protein</fullName>
    </submittedName>
</protein>
<proteinExistence type="predicted"/>
<organism evidence="1 2">
    <name type="scientific">Gymnopilus junonius</name>
    <name type="common">Spectacular rustgill mushroom</name>
    <name type="synonym">Gymnopilus spectabilis subsp. junonius</name>
    <dbReference type="NCBI Taxonomy" id="109634"/>
    <lineage>
        <taxon>Eukaryota</taxon>
        <taxon>Fungi</taxon>
        <taxon>Dikarya</taxon>
        <taxon>Basidiomycota</taxon>
        <taxon>Agaricomycotina</taxon>
        <taxon>Agaricomycetes</taxon>
        <taxon>Agaricomycetidae</taxon>
        <taxon>Agaricales</taxon>
        <taxon>Agaricineae</taxon>
        <taxon>Hymenogastraceae</taxon>
        <taxon>Gymnopilus</taxon>
    </lineage>
</organism>
<evidence type="ECO:0000313" key="2">
    <source>
        <dbReference type="Proteomes" id="UP000724874"/>
    </source>
</evidence>
<keyword evidence="2" id="KW-1185">Reference proteome</keyword>